<dbReference type="InterPro" id="IPR000326">
    <property type="entry name" value="PAP2/HPO"/>
</dbReference>
<dbReference type="Pfam" id="PF01569">
    <property type="entry name" value="PAP2"/>
    <property type="match status" value="1"/>
</dbReference>
<dbReference type="OrthoDB" id="9773582at2"/>
<feature type="domain" description="Phosphatidic acid phosphatase type 2/haloperoxidase" evidence="1">
    <location>
        <begin position="125"/>
        <end position="230"/>
    </location>
</feature>
<protein>
    <submittedName>
        <fullName evidence="2">PAP2 superfamily protein</fullName>
    </submittedName>
</protein>
<dbReference type="Proteomes" id="UP000294616">
    <property type="component" value="Unassembled WGS sequence"/>
</dbReference>
<dbReference type="InterPro" id="IPR036938">
    <property type="entry name" value="PAP2/HPO_sf"/>
</dbReference>
<keyword evidence="3" id="KW-1185">Reference proteome</keyword>
<organism evidence="2 3">
    <name type="scientific">Albibacterium bauzanense</name>
    <dbReference type="NCBI Taxonomy" id="653929"/>
    <lineage>
        <taxon>Bacteria</taxon>
        <taxon>Pseudomonadati</taxon>
        <taxon>Bacteroidota</taxon>
        <taxon>Sphingobacteriia</taxon>
        <taxon>Sphingobacteriales</taxon>
        <taxon>Sphingobacteriaceae</taxon>
        <taxon>Albibacterium</taxon>
    </lineage>
</organism>
<comment type="caution">
    <text evidence="2">The sequence shown here is derived from an EMBL/GenBank/DDBJ whole genome shotgun (WGS) entry which is preliminary data.</text>
</comment>
<dbReference type="SMART" id="SM00014">
    <property type="entry name" value="acidPPc"/>
    <property type="match status" value="1"/>
</dbReference>
<name>A0A4R1M0G4_9SPHI</name>
<evidence type="ECO:0000313" key="3">
    <source>
        <dbReference type="Proteomes" id="UP000294616"/>
    </source>
</evidence>
<dbReference type="SUPFAM" id="SSF48317">
    <property type="entry name" value="Acid phosphatase/Vanadium-dependent haloperoxidase"/>
    <property type="match status" value="1"/>
</dbReference>
<dbReference type="Gene3D" id="1.20.144.10">
    <property type="entry name" value="Phosphatidic acid phosphatase type 2/haloperoxidase"/>
    <property type="match status" value="1"/>
</dbReference>
<proteinExistence type="predicted"/>
<gene>
    <name evidence="2" type="ORF">C8N28_0684</name>
</gene>
<dbReference type="EMBL" id="SMGO01000001">
    <property type="protein sequence ID" value="TCK85378.1"/>
    <property type="molecule type" value="Genomic_DNA"/>
</dbReference>
<dbReference type="CDD" id="cd03394">
    <property type="entry name" value="PAP2_like_5"/>
    <property type="match status" value="1"/>
</dbReference>
<sequence>MNIVIAVGLFLLGLLQANPGFSQVTPEDIKQDSIHTLELTYSLPQRASSARRILSHPLFIPLALTSYGFVGIENDGLKALNYEFREEVQEHYPNFKTSVDDYLQFSPAVATFALKMAGKESEHAFGSSLRLYVTSGLLMAGSVYALKSITHIQRPDGSTYNSFPSGHTATAFVAAEFMHQEFKNTAPLLSYSGYVAASATGALRMLNNKHYFTDVLTGAGIGILTTKASYWINHHFFEKGKSSN</sequence>
<evidence type="ECO:0000259" key="1">
    <source>
        <dbReference type="SMART" id="SM00014"/>
    </source>
</evidence>
<dbReference type="RefSeq" id="WP_132221528.1">
    <property type="nucleotide sequence ID" value="NZ_SMGO01000001.1"/>
</dbReference>
<dbReference type="AlphaFoldDB" id="A0A4R1M0G4"/>
<accession>A0A4R1M0G4</accession>
<reference evidence="2 3" key="1">
    <citation type="submission" date="2019-03" db="EMBL/GenBank/DDBJ databases">
        <title>Genomic Encyclopedia of Archaeal and Bacterial Type Strains, Phase II (KMG-II): from individual species to whole genera.</title>
        <authorList>
            <person name="Goeker M."/>
        </authorList>
    </citation>
    <scope>NUCLEOTIDE SEQUENCE [LARGE SCALE GENOMIC DNA]</scope>
    <source>
        <strain evidence="2 3">DSM 22554</strain>
    </source>
</reference>
<evidence type="ECO:0000313" key="2">
    <source>
        <dbReference type="EMBL" id="TCK85378.1"/>
    </source>
</evidence>